<dbReference type="EMBL" id="RJTM01000118">
    <property type="protein sequence ID" value="RNL82068.1"/>
    <property type="molecule type" value="Genomic_DNA"/>
</dbReference>
<comment type="similarity">
    <text evidence="2">Belongs to the isochorismate synthase family.</text>
</comment>
<evidence type="ECO:0000256" key="3">
    <source>
        <dbReference type="ARBA" id="ARBA00012824"/>
    </source>
</evidence>
<dbReference type="Proteomes" id="UP000267469">
    <property type="component" value="Unassembled WGS sequence"/>
</dbReference>
<dbReference type="InterPro" id="IPR004561">
    <property type="entry name" value="IsoChor_synthase"/>
</dbReference>
<dbReference type="PANTHER" id="PTHR42839:SF2">
    <property type="entry name" value="ISOCHORISMATE SYNTHASE ENTC"/>
    <property type="match status" value="1"/>
</dbReference>
<proteinExistence type="inferred from homology"/>
<feature type="domain" description="Chorismate-utilising enzyme C-terminal" evidence="7">
    <location>
        <begin position="113"/>
        <end position="371"/>
    </location>
</feature>
<evidence type="ECO:0000256" key="6">
    <source>
        <dbReference type="SAM" id="MobiDB-lite"/>
    </source>
</evidence>
<evidence type="ECO:0000313" key="8">
    <source>
        <dbReference type="EMBL" id="RNL82068.1"/>
    </source>
</evidence>
<organism evidence="8 9">
    <name type="scientific">Sinomicrobium pectinilyticum</name>
    <dbReference type="NCBI Taxonomy" id="1084421"/>
    <lineage>
        <taxon>Bacteria</taxon>
        <taxon>Pseudomonadati</taxon>
        <taxon>Bacteroidota</taxon>
        <taxon>Flavobacteriia</taxon>
        <taxon>Flavobacteriales</taxon>
        <taxon>Flavobacteriaceae</taxon>
        <taxon>Sinomicrobium</taxon>
    </lineage>
</organism>
<dbReference type="Pfam" id="PF00425">
    <property type="entry name" value="Chorismate_bind"/>
    <property type="match status" value="1"/>
</dbReference>
<evidence type="ECO:0000256" key="1">
    <source>
        <dbReference type="ARBA" id="ARBA00000799"/>
    </source>
</evidence>
<protein>
    <recommendedName>
        <fullName evidence="3">isochorismate synthase</fullName>
        <ecNumber evidence="3">5.4.4.2</ecNumber>
    </recommendedName>
    <alternativeName>
        <fullName evidence="5">Isochorismate mutase</fullName>
    </alternativeName>
</protein>
<comment type="catalytic activity">
    <reaction evidence="1">
        <text>chorismate = isochorismate</text>
        <dbReference type="Rhea" id="RHEA:18985"/>
        <dbReference type="ChEBI" id="CHEBI:29748"/>
        <dbReference type="ChEBI" id="CHEBI:29780"/>
        <dbReference type="EC" id="5.4.4.2"/>
    </reaction>
</comment>
<evidence type="ECO:0000256" key="2">
    <source>
        <dbReference type="ARBA" id="ARBA00005297"/>
    </source>
</evidence>
<dbReference type="EC" id="5.4.4.2" evidence="3"/>
<dbReference type="AlphaFoldDB" id="A0A3N0E2J4"/>
<dbReference type="InterPro" id="IPR015890">
    <property type="entry name" value="Chorismate_C"/>
</dbReference>
<accession>A0A3N0E2J4</accession>
<reference evidence="8 9" key="1">
    <citation type="submission" date="2018-10" db="EMBL/GenBank/DDBJ databases">
        <title>Sinomicrobium pectinilyticum sp. nov., a pectinase-producing bacterium isolated from alkaline and saline soil, and emended description of the genus Sinomicrobium.</title>
        <authorList>
            <person name="Cheng B."/>
            <person name="Li C."/>
            <person name="Lai Q."/>
            <person name="Du M."/>
            <person name="Shao Z."/>
            <person name="Xu P."/>
            <person name="Yang C."/>
        </authorList>
    </citation>
    <scope>NUCLEOTIDE SEQUENCE [LARGE SCALE GENOMIC DNA]</scope>
    <source>
        <strain evidence="8 9">5DNS001</strain>
    </source>
</reference>
<dbReference type="InterPro" id="IPR005801">
    <property type="entry name" value="ADC_synthase"/>
</dbReference>
<dbReference type="OrthoDB" id="9806579at2"/>
<dbReference type="PANTHER" id="PTHR42839">
    <property type="entry name" value="ISOCHORISMATE SYNTHASE ENTC"/>
    <property type="match status" value="1"/>
</dbReference>
<comment type="caution">
    <text evidence="8">The sequence shown here is derived from an EMBL/GenBank/DDBJ whole genome shotgun (WGS) entry which is preliminary data.</text>
</comment>
<evidence type="ECO:0000256" key="4">
    <source>
        <dbReference type="ARBA" id="ARBA00023235"/>
    </source>
</evidence>
<evidence type="ECO:0000259" key="7">
    <source>
        <dbReference type="Pfam" id="PF00425"/>
    </source>
</evidence>
<keyword evidence="4 8" id="KW-0413">Isomerase</keyword>
<dbReference type="Gene3D" id="3.60.120.10">
    <property type="entry name" value="Anthranilate synthase"/>
    <property type="match status" value="1"/>
</dbReference>
<keyword evidence="9" id="KW-1185">Reference proteome</keyword>
<dbReference type="NCBIfam" id="TIGR00543">
    <property type="entry name" value="isochor_syn"/>
    <property type="match status" value="1"/>
</dbReference>
<dbReference type="GO" id="GO:0008909">
    <property type="term" value="F:isochorismate synthase activity"/>
    <property type="evidence" value="ECO:0007669"/>
    <property type="project" value="UniProtKB-EC"/>
</dbReference>
<sequence>MLAAKNFFTQIKQQYDRGLPFVAYRKPVPENTVISGESGVIKALLQKDATLHVVKDFSEKGFVFSPFDQKGQTVLMPYSDTEILFSRLMGKTGDQGKGNKKEEEEIKTNSADREKHVTLVRKGVEAIRKGKLEKVVLSRNESVPISDNDPISIFQRLLELYRDAFCYIWYHPETGLWLGATPETLLHIRGCVLHTMALAGTRKFTGTTKVKWGEKEKQEQQVVTDSIVDSLRFRVKSLKISAAGTHRAGNLIHIKTDIQATLIPEYKTKNIAPLLHSLHPTPAVCGFPKEEAKRFIRENEGYDRSFYAGFLGELNVDITPGPVTDPHNRDSALYVNLRCMQIKGDSALLYIGGGITRDSVPESEWEETVHKSQTMKRVLR</sequence>
<name>A0A3N0E2J4_SINP1</name>
<evidence type="ECO:0000313" key="9">
    <source>
        <dbReference type="Proteomes" id="UP000267469"/>
    </source>
</evidence>
<gene>
    <name evidence="8" type="ORF">ED312_17750</name>
</gene>
<feature type="compositionally biased region" description="Basic and acidic residues" evidence="6">
    <location>
        <begin position="97"/>
        <end position="112"/>
    </location>
</feature>
<dbReference type="SUPFAM" id="SSF56322">
    <property type="entry name" value="ADC synthase"/>
    <property type="match status" value="1"/>
</dbReference>
<evidence type="ECO:0000256" key="5">
    <source>
        <dbReference type="ARBA" id="ARBA00041564"/>
    </source>
</evidence>
<feature type="region of interest" description="Disordered" evidence="6">
    <location>
        <begin position="90"/>
        <end position="112"/>
    </location>
</feature>